<reference evidence="2 3" key="1">
    <citation type="submission" date="2020-04" db="EMBL/GenBank/DDBJ databases">
        <title>Molecular characterization of pseudomonads from Agaricus bisporus reveal novel blotch 2 pathogens in Western Europe.</title>
        <authorList>
            <person name="Taparia T."/>
            <person name="Krijger M."/>
            <person name="Haynes E."/>
            <person name="Elpinstone J.G."/>
            <person name="Noble R."/>
            <person name="Van Der Wolf J."/>
        </authorList>
    </citation>
    <scope>NUCLEOTIDE SEQUENCE [LARGE SCALE GENOMIC DNA]</scope>
    <source>
        <strain evidence="2 3">P7774</strain>
    </source>
</reference>
<dbReference type="EMBL" id="JACARY010000063">
    <property type="protein sequence ID" value="NWD97757.1"/>
    <property type="molecule type" value="Genomic_DNA"/>
</dbReference>
<dbReference type="RefSeq" id="WP_177061516.1">
    <property type="nucleotide sequence ID" value="NZ_JACARY010000063.1"/>
</dbReference>
<protein>
    <recommendedName>
        <fullName evidence="4">Integrase</fullName>
    </recommendedName>
</protein>
<evidence type="ECO:0000313" key="3">
    <source>
        <dbReference type="Proteomes" id="UP000572863"/>
    </source>
</evidence>
<dbReference type="Proteomes" id="UP000572863">
    <property type="component" value="Unassembled WGS sequence"/>
</dbReference>
<proteinExistence type="predicted"/>
<organism evidence="2 3">
    <name type="scientific">Pseudomonas reactans</name>
    <dbReference type="NCBI Taxonomy" id="117680"/>
    <lineage>
        <taxon>Bacteria</taxon>
        <taxon>Pseudomonadati</taxon>
        <taxon>Pseudomonadota</taxon>
        <taxon>Gammaproteobacteria</taxon>
        <taxon>Pseudomonadales</taxon>
        <taxon>Pseudomonadaceae</taxon>
        <taxon>Pseudomonas</taxon>
    </lineage>
</organism>
<evidence type="ECO:0000256" key="1">
    <source>
        <dbReference type="SAM" id="MobiDB-lite"/>
    </source>
</evidence>
<comment type="caution">
    <text evidence="2">The sequence shown here is derived from an EMBL/GenBank/DDBJ whole genome shotgun (WGS) entry which is preliminary data.</text>
</comment>
<keyword evidence="3" id="KW-1185">Reference proteome</keyword>
<evidence type="ECO:0008006" key="4">
    <source>
        <dbReference type="Google" id="ProtNLM"/>
    </source>
</evidence>
<feature type="region of interest" description="Disordered" evidence="1">
    <location>
        <begin position="664"/>
        <end position="687"/>
    </location>
</feature>
<gene>
    <name evidence="2" type="ORF">HX871_25305</name>
</gene>
<evidence type="ECO:0000313" key="2">
    <source>
        <dbReference type="EMBL" id="NWD97757.1"/>
    </source>
</evidence>
<name>A0ABX2R1I5_9PSED</name>
<sequence length="771" mass="87843">MEKNLTIIKGALALVNYPFTTLPEDVLDLMHRSYAPIAREGMGQLTKLFDAYCDITKTTVTYVGMSSPAFGRTIRGFLGALSDETFVEISSDLRKSYAREFVRLIHEMAKVVPLLPTFEGKEGWPKTNAKYWTTAKDKLDPQAVRFWNGWPVESLNGKTSYISFANLWISHGPEFTEKAYKALSQWTIKMRRPRCSEFSSFLNFVSERAEAWPAEAFQDPIQIKHLFLNFMVWYFNDQLAQNNDLAASTKSYAAFINVVNSAMLSGGTWAKPFAGTLPKPPITNVAGEDTNNKKNSKGEVFKEKLITQIPYQLSDTQAIELLFKEIKADNDALYKWASAKAWKVSNNQKARNRMAKSGSSEKITYPTHFQPEELNPDDVCAAFNKHGFDYVRRDFSKRFGKNINREFLNSFLHVPTPDDLYPYKLLLVHGYPCINQSFIDNLELYNEKGDLHGFLKLEGYYQLTGYKDRKGGKHSEIKIKLKPRDAVRVRQVIRATQPLRDYLREQGDDAWRYLFIACSRGLTSPTKMMPTNWSAGTLATRYQHLADEFSPFLNLSKEEVEEFICRISITSLRATRAVLIYIQSNSITETAKALGHTDVSLDLLSRYLPPPILAFFQTRWIRAFQRGIICMAMKDSKYLLKVSNFQTMDELHTFLDNNALKDIPQSMRDPESIKNPKPARSSPEDKEAADRVVISLDVGILTTLLSIEEAVRISSRPDEISAKALYWAKLTNLLVNDITDGNEFDLQDYLETARAQIDSAQMENLIYATAA</sequence>
<accession>A0ABX2R1I5</accession>